<accession>A0A0H2U707</accession>
<evidence type="ECO:0000313" key="10">
    <source>
        <dbReference type="EMBL" id="KLU85314.1"/>
    </source>
</evidence>
<feature type="transmembrane region" description="Helical" evidence="8">
    <location>
        <begin position="163"/>
        <end position="186"/>
    </location>
</feature>
<dbReference type="InterPro" id="IPR024671">
    <property type="entry name" value="Atg22-like"/>
</dbReference>
<keyword evidence="6 8" id="KW-0072">Autophagy</keyword>
<comment type="function">
    <text evidence="8">Vacuolar effluxer which mediate the efflux of amino acids resulting from autophagic degradation. The release of autophagic amino acids allows the maintenance of protein synthesis and viability during nitrogen starvation.</text>
</comment>
<dbReference type="EMBL" id="GL876968">
    <property type="protein sequence ID" value="KLU85314.1"/>
    <property type="molecule type" value="Genomic_DNA"/>
</dbReference>
<keyword evidence="3 8" id="KW-0813">Transport</keyword>
<dbReference type="VEuPathDB" id="FungiDB:MAPG_04342"/>
<name>A0A0H2U707_MAGP6</name>
<organism evidence="10">
    <name type="scientific">Magnaporthiopsis poae (strain ATCC 64411 / 73-15)</name>
    <name type="common">Kentucky bluegrass fungus</name>
    <name type="synonym">Magnaporthe poae</name>
    <dbReference type="NCBI Taxonomy" id="644358"/>
    <lineage>
        <taxon>Eukaryota</taxon>
        <taxon>Fungi</taxon>
        <taxon>Dikarya</taxon>
        <taxon>Ascomycota</taxon>
        <taxon>Pezizomycotina</taxon>
        <taxon>Sordariomycetes</taxon>
        <taxon>Sordariomycetidae</taxon>
        <taxon>Magnaporthales</taxon>
        <taxon>Magnaporthaceae</taxon>
        <taxon>Magnaporthiopsis</taxon>
    </lineage>
</organism>
<evidence type="ECO:0000256" key="4">
    <source>
        <dbReference type="ARBA" id="ARBA00022692"/>
    </source>
</evidence>
<dbReference type="Gene3D" id="1.20.1250.20">
    <property type="entry name" value="MFS general substrate transporter like domains"/>
    <property type="match status" value="1"/>
</dbReference>
<dbReference type="InterPro" id="IPR036259">
    <property type="entry name" value="MFS_trans_sf"/>
</dbReference>
<keyword evidence="4 8" id="KW-0812">Transmembrane</keyword>
<comment type="similarity">
    <text evidence="2 8">Belongs to the ATG22 family.</text>
</comment>
<evidence type="ECO:0000256" key="5">
    <source>
        <dbReference type="ARBA" id="ARBA00022989"/>
    </source>
</evidence>
<feature type="region of interest" description="Disordered" evidence="9">
    <location>
        <begin position="232"/>
        <end position="282"/>
    </location>
</feature>
<evidence type="ECO:0000256" key="2">
    <source>
        <dbReference type="ARBA" id="ARBA00006978"/>
    </source>
</evidence>
<dbReference type="OrthoDB" id="192733at2759"/>
<dbReference type="GO" id="GO:0006914">
    <property type="term" value="P:autophagy"/>
    <property type="evidence" value="ECO:0007669"/>
    <property type="project" value="UniProtKB-KW"/>
</dbReference>
<dbReference type="Pfam" id="PF11700">
    <property type="entry name" value="ATG22"/>
    <property type="match status" value="1"/>
</dbReference>
<dbReference type="PANTHER" id="PTHR23519:SF1">
    <property type="entry name" value="AUTOPHAGY-RELATED PROTEIN 22"/>
    <property type="match status" value="1"/>
</dbReference>
<dbReference type="AlphaFoldDB" id="A0A0H2U707"/>
<reference evidence="10" key="1">
    <citation type="submission" date="2010-05" db="EMBL/GenBank/DDBJ databases">
        <title>The Genome Sequence of Magnaporthe poae strain ATCC 64411.</title>
        <authorList>
            <consortium name="The Broad Institute Genome Sequencing Platform"/>
            <consortium name="Broad Institute Genome Sequencing Center for Infectious Disease"/>
            <person name="Ma L.-J."/>
            <person name="Dead R."/>
            <person name="Young S."/>
            <person name="Zeng Q."/>
            <person name="Koehrsen M."/>
            <person name="Alvarado L."/>
            <person name="Berlin A."/>
            <person name="Chapman S.B."/>
            <person name="Chen Z."/>
            <person name="Freedman E."/>
            <person name="Gellesch M."/>
            <person name="Goldberg J."/>
            <person name="Griggs A."/>
            <person name="Gujja S."/>
            <person name="Heilman E.R."/>
            <person name="Heiman D."/>
            <person name="Hepburn T."/>
            <person name="Howarth C."/>
            <person name="Jen D."/>
            <person name="Larson L."/>
            <person name="Mehta T."/>
            <person name="Neiman D."/>
            <person name="Pearson M."/>
            <person name="Roberts A."/>
            <person name="Saif S."/>
            <person name="Shea T."/>
            <person name="Shenoy N."/>
            <person name="Sisk P."/>
            <person name="Stolte C."/>
            <person name="Sykes S."/>
            <person name="Walk T."/>
            <person name="White J."/>
            <person name="Yandava C."/>
            <person name="Haas B."/>
            <person name="Nusbaum C."/>
            <person name="Birren B."/>
        </authorList>
    </citation>
    <scope>NUCLEOTIDE SEQUENCE</scope>
    <source>
        <strain evidence="10">ATCC 64411</strain>
    </source>
</reference>
<comment type="subcellular location">
    <subcellularLocation>
        <location evidence="1 8">Vacuole membrane</location>
        <topology evidence="1 8">Multi-pass membrane protein</topology>
    </subcellularLocation>
</comment>
<feature type="transmembrane region" description="Helical" evidence="8">
    <location>
        <begin position="132"/>
        <end position="151"/>
    </location>
</feature>
<sequence>LAYTAYAWRALFRTVSLARRLVDIVLFLAAWFLLSDAIATTSSTAILFAKTQLRMEPWALAMINVISTMAGIAGALSWPPVSRRFGLRPHQTILACIALFELIPLYGLAGYLPFVRRWGVMGLQQPWEMFPLAAVYGFVLGGLSGYCRSLYGELIPPGSEAAFYALYAITDKGSSVFGPAIVGAIIDATEEIRPAFWFLAAMVGLPAPLIWFINVDRGKAEGERLAELIEGFKAEGDDEDDQRRHSQDQDDDEPENGRRGPILGGYDDDHDDDLAGSEVRRG</sequence>
<feature type="transmembrane region" description="Helical" evidence="8">
    <location>
        <begin position="58"/>
        <end position="81"/>
    </location>
</feature>
<evidence type="ECO:0000256" key="9">
    <source>
        <dbReference type="SAM" id="MobiDB-lite"/>
    </source>
</evidence>
<dbReference type="GO" id="GO:0032974">
    <property type="term" value="P:amino acid transmembrane export from vacuole"/>
    <property type="evidence" value="ECO:0007669"/>
    <property type="project" value="TreeGrafter"/>
</dbReference>
<feature type="non-terminal residue" evidence="10">
    <location>
        <position position="1"/>
    </location>
</feature>
<keyword evidence="7 8" id="KW-0472">Membrane</keyword>
<gene>
    <name evidence="10" type="ORF">MAPG_04342</name>
</gene>
<evidence type="ECO:0000256" key="3">
    <source>
        <dbReference type="ARBA" id="ARBA00022448"/>
    </source>
</evidence>
<feature type="transmembrane region" description="Helical" evidence="8">
    <location>
        <begin position="21"/>
        <end position="46"/>
    </location>
</feature>
<feature type="transmembrane region" description="Helical" evidence="8">
    <location>
        <begin position="192"/>
        <end position="214"/>
    </location>
</feature>
<feature type="compositionally biased region" description="Acidic residues" evidence="9">
    <location>
        <begin position="266"/>
        <end position="275"/>
    </location>
</feature>
<reference evidence="10" key="2">
    <citation type="submission" date="2011-03" db="EMBL/GenBank/DDBJ databases">
        <title>Annotation of Magnaporthe poae ATCC 64411.</title>
        <authorList>
            <person name="Ma L.-J."/>
            <person name="Dead R."/>
            <person name="Young S.K."/>
            <person name="Zeng Q."/>
            <person name="Gargeya S."/>
            <person name="Fitzgerald M."/>
            <person name="Haas B."/>
            <person name="Abouelleil A."/>
            <person name="Alvarado L."/>
            <person name="Arachchi H.M."/>
            <person name="Berlin A."/>
            <person name="Brown A."/>
            <person name="Chapman S.B."/>
            <person name="Chen Z."/>
            <person name="Dunbar C."/>
            <person name="Freedman E."/>
            <person name="Gearin G."/>
            <person name="Gellesch M."/>
            <person name="Goldberg J."/>
            <person name="Griggs A."/>
            <person name="Gujja S."/>
            <person name="Heiman D."/>
            <person name="Howarth C."/>
            <person name="Larson L."/>
            <person name="Lui A."/>
            <person name="MacDonald P.J.P."/>
            <person name="Mehta T."/>
            <person name="Montmayeur A."/>
            <person name="Murphy C."/>
            <person name="Neiman D."/>
            <person name="Pearson M."/>
            <person name="Priest M."/>
            <person name="Roberts A."/>
            <person name="Saif S."/>
            <person name="Shea T."/>
            <person name="Shenoy N."/>
            <person name="Sisk P."/>
            <person name="Stolte C."/>
            <person name="Sykes S."/>
            <person name="Yandava C."/>
            <person name="Wortman J."/>
            <person name="Nusbaum C."/>
            <person name="Birren B."/>
        </authorList>
    </citation>
    <scope>NUCLEOTIDE SEQUENCE</scope>
    <source>
        <strain evidence="10">ATCC 64411</strain>
    </source>
</reference>
<feature type="transmembrane region" description="Helical" evidence="8">
    <location>
        <begin position="93"/>
        <end position="112"/>
    </location>
</feature>
<evidence type="ECO:0000256" key="8">
    <source>
        <dbReference type="RuleBase" id="RU363073"/>
    </source>
</evidence>
<evidence type="ECO:0000256" key="1">
    <source>
        <dbReference type="ARBA" id="ARBA00004128"/>
    </source>
</evidence>
<comment type="caution">
    <text evidence="8">Lacks conserved residue(s) required for the propagation of feature annotation.</text>
</comment>
<dbReference type="InterPro" id="IPR050495">
    <property type="entry name" value="ATG22/LtaA_families"/>
</dbReference>
<proteinExistence type="inferred from homology"/>
<keyword evidence="8" id="KW-0926">Vacuole</keyword>
<keyword evidence="5 8" id="KW-1133">Transmembrane helix</keyword>
<dbReference type="PANTHER" id="PTHR23519">
    <property type="entry name" value="AUTOPHAGY-RELATED PROTEIN 22"/>
    <property type="match status" value="1"/>
</dbReference>
<dbReference type="SUPFAM" id="SSF103473">
    <property type="entry name" value="MFS general substrate transporter"/>
    <property type="match status" value="1"/>
</dbReference>
<dbReference type="GO" id="GO:0005774">
    <property type="term" value="C:vacuolar membrane"/>
    <property type="evidence" value="ECO:0007669"/>
    <property type="project" value="UniProtKB-SubCell"/>
</dbReference>
<evidence type="ECO:0000256" key="7">
    <source>
        <dbReference type="ARBA" id="ARBA00023136"/>
    </source>
</evidence>
<keyword evidence="8" id="KW-0029">Amino-acid transport</keyword>
<protein>
    <recommendedName>
        <fullName evidence="8">Autophagy-related protein</fullName>
    </recommendedName>
</protein>
<evidence type="ECO:0000256" key="6">
    <source>
        <dbReference type="ARBA" id="ARBA00023006"/>
    </source>
</evidence>
<feature type="compositionally biased region" description="Basic and acidic residues" evidence="9">
    <location>
        <begin position="232"/>
        <end position="248"/>
    </location>
</feature>